<protein>
    <recommendedName>
        <fullName evidence="3">Rna-directed dna polymerase from mobile element jockey-like</fullName>
    </recommendedName>
</protein>
<name>A0ABC9WZE4_GRUJA</name>
<evidence type="ECO:0000313" key="2">
    <source>
        <dbReference type="Proteomes" id="UP001623348"/>
    </source>
</evidence>
<sequence>MDCSMDRSCLDGHIQRVVVNGSMSRWRLVTSGVPHGSVLGPGLFNIFIIDIDSGFECTLSKFADNTKLNGAAHMPEGWDVIQ</sequence>
<dbReference type="Proteomes" id="UP001623348">
    <property type="component" value="Unassembled WGS sequence"/>
</dbReference>
<organism evidence="1 2">
    <name type="scientific">Grus japonensis</name>
    <name type="common">Japanese crane</name>
    <name type="synonym">Red-crowned crane</name>
    <dbReference type="NCBI Taxonomy" id="30415"/>
    <lineage>
        <taxon>Eukaryota</taxon>
        <taxon>Metazoa</taxon>
        <taxon>Chordata</taxon>
        <taxon>Craniata</taxon>
        <taxon>Vertebrata</taxon>
        <taxon>Euteleostomi</taxon>
        <taxon>Archelosauria</taxon>
        <taxon>Archosauria</taxon>
        <taxon>Dinosauria</taxon>
        <taxon>Saurischia</taxon>
        <taxon>Theropoda</taxon>
        <taxon>Coelurosauria</taxon>
        <taxon>Aves</taxon>
        <taxon>Neognathae</taxon>
        <taxon>Neoaves</taxon>
        <taxon>Gruiformes</taxon>
        <taxon>Gruidae</taxon>
        <taxon>Grus</taxon>
    </lineage>
</organism>
<dbReference type="AlphaFoldDB" id="A0ABC9WZE4"/>
<comment type="caution">
    <text evidence="1">The sequence shown here is derived from an EMBL/GenBank/DDBJ whole genome shotgun (WGS) entry which is preliminary data.</text>
</comment>
<dbReference type="PANTHER" id="PTHR33332">
    <property type="entry name" value="REVERSE TRANSCRIPTASE DOMAIN-CONTAINING PROTEIN"/>
    <property type="match status" value="1"/>
</dbReference>
<evidence type="ECO:0000313" key="1">
    <source>
        <dbReference type="EMBL" id="GAB0190681.1"/>
    </source>
</evidence>
<gene>
    <name evidence="1" type="ORF">GRJ2_001533400</name>
</gene>
<keyword evidence="2" id="KW-1185">Reference proteome</keyword>
<evidence type="ECO:0008006" key="3">
    <source>
        <dbReference type="Google" id="ProtNLM"/>
    </source>
</evidence>
<accession>A0ABC9WZE4</accession>
<proteinExistence type="predicted"/>
<dbReference type="EMBL" id="BAAFJT010000005">
    <property type="protein sequence ID" value="GAB0190681.1"/>
    <property type="molecule type" value="Genomic_DNA"/>
</dbReference>
<reference evidence="1 2" key="1">
    <citation type="submission" date="2024-06" db="EMBL/GenBank/DDBJ databases">
        <title>The draft genome of Grus japonensis, version 3.</title>
        <authorList>
            <person name="Nabeshima K."/>
            <person name="Suzuki S."/>
            <person name="Onuma M."/>
        </authorList>
    </citation>
    <scope>NUCLEOTIDE SEQUENCE [LARGE SCALE GENOMIC DNA]</scope>
    <source>
        <strain evidence="1 2">451A</strain>
    </source>
</reference>